<evidence type="ECO:0000256" key="1">
    <source>
        <dbReference type="SAM" id="MobiDB-lite"/>
    </source>
</evidence>
<name>A0ABX7T6U5_9SPHN</name>
<dbReference type="RefSeq" id="WP_207988059.1">
    <property type="nucleotide sequence ID" value="NZ_CP071794.1"/>
</dbReference>
<dbReference type="InterPro" id="IPR042047">
    <property type="entry name" value="SleB_dom1"/>
</dbReference>
<dbReference type="Pfam" id="PF07486">
    <property type="entry name" value="Hydrolase_2"/>
    <property type="match status" value="1"/>
</dbReference>
<evidence type="ECO:0000313" key="3">
    <source>
        <dbReference type="EMBL" id="QTD56237.1"/>
    </source>
</evidence>
<proteinExistence type="predicted"/>
<dbReference type="InterPro" id="IPR011105">
    <property type="entry name" value="Cell_wall_hydrolase_SleB"/>
</dbReference>
<dbReference type="Gene3D" id="1.10.10.2520">
    <property type="entry name" value="Cell wall hydrolase SleB, domain 1"/>
    <property type="match status" value="1"/>
</dbReference>
<keyword evidence="4" id="KW-1185">Reference proteome</keyword>
<evidence type="ECO:0000313" key="4">
    <source>
        <dbReference type="Proteomes" id="UP000663923"/>
    </source>
</evidence>
<feature type="domain" description="Cell wall hydrolase SleB" evidence="2">
    <location>
        <begin position="121"/>
        <end position="229"/>
    </location>
</feature>
<dbReference type="Proteomes" id="UP000663923">
    <property type="component" value="Chromosome"/>
</dbReference>
<protein>
    <submittedName>
        <fullName evidence="3">Cell wall hydrolase</fullName>
    </submittedName>
</protein>
<organism evidence="3 4">
    <name type="scientific">Parasphingorhabdus cellanae</name>
    <dbReference type="NCBI Taxonomy" id="2806553"/>
    <lineage>
        <taxon>Bacteria</taxon>
        <taxon>Pseudomonadati</taxon>
        <taxon>Pseudomonadota</taxon>
        <taxon>Alphaproteobacteria</taxon>
        <taxon>Sphingomonadales</taxon>
        <taxon>Sphingomonadaceae</taxon>
        <taxon>Parasphingorhabdus</taxon>
    </lineage>
</organism>
<gene>
    <name evidence="3" type="ORF">J4G78_01120</name>
</gene>
<evidence type="ECO:0000259" key="2">
    <source>
        <dbReference type="Pfam" id="PF07486"/>
    </source>
</evidence>
<feature type="region of interest" description="Disordered" evidence="1">
    <location>
        <begin position="297"/>
        <end position="327"/>
    </location>
</feature>
<dbReference type="GO" id="GO:0016787">
    <property type="term" value="F:hydrolase activity"/>
    <property type="evidence" value="ECO:0007669"/>
    <property type="project" value="UniProtKB-KW"/>
</dbReference>
<reference evidence="3 4" key="1">
    <citation type="submission" date="2021-03" db="EMBL/GenBank/DDBJ databases">
        <title>Complete genome of Parasphingorhabdus_sp.JHSY0214.</title>
        <authorList>
            <person name="Yoo J.H."/>
            <person name="Bae J.W."/>
        </authorList>
    </citation>
    <scope>NUCLEOTIDE SEQUENCE [LARGE SCALE GENOMIC DNA]</scope>
    <source>
        <strain evidence="3 4">JHSY0214</strain>
    </source>
</reference>
<keyword evidence="3" id="KW-0378">Hydrolase</keyword>
<dbReference type="EMBL" id="CP071794">
    <property type="protein sequence ID" value="QTD56237.1"/>
    <property type="molecule type" value="Genomic_DNA"/>
</dbReference>
<accession>A0ABX7T6U5</accession>
<sequence length="327" mass="35489">MLFVVLFCLIPLAGLFLSSTSIFHREKASISGVSVPLAPPKEALVSALPGLPNAVPDIAEQLSLNLSAEDAIKLNNSIPDSKREIVPARPFSIPSTVASQLSRSTAVNCLTSAIYYEAASEAEQGQRAVAQVVLNRVRHPAYPNNICGVVFQGSERSTGCQFSFTCDGSLARKPIPAIWTRVQKLAADAISGKVEKSVGTATHYHTVWIVPYWAKSLDKVKTVGSHIFYRWSGYWGKRQAFSQQYIGEDLSDTASEDRENDDVMEYALDEQLSDEQSTYVTEVDPIITPKFEAAPSAKTIPKNGGVAADNNQSPLAADRNKGTLILD</sequence>